<feature type="domain" description="Longin" evidence="13">
    <location>
        <begin position="6"/>
        <end position="119"/>
    </location>
</feature>
<dbReference type="SUPFAM" id="SSF58038">
    <property type="entry name" value="SNARE fusion complex"/>
    <property type="match status" value="1"/>
</dbReference>
<dbReference type="InterPro" id="IPR042855">
    <property type="entry name" value="V_SNARE_CC"/>
</dbReference>
<dbReference type="OMA" id="ICEYLAD"/>
<dbReference type="PROSITE" id="PS50859">
    <property type="entry name" value="LONGIN"/>
    <property type="match status" value="1"/>
</dbReference>
<dbReference type="Gene3D" id="1.20.120.1080">
    <property type="match status" value="1"/>
</dbReference>
<reference evidence="17" key="1">
    <citation type="submission" date="2022-12" db="EMBL/GenBank/DDBJ databases">
        <title>Genome assemblies of Blomia tropicalis.</title>
        <authorList>
            <person name="Cui Y."/>
        </authorList>
    </citation>
    <scope>NUCLEOTIDE SEQUENCE</scope>
    <source>
        <tissue evidence="17">Adult mites</tissue>
    </source>
</reference>
<dbReference type="PANTHER" id="PTHR18934">
    <property type="entry name" value="ATP-DEPENDENT RNA HELICASE"/>
    <property type="match status" value="1"/>
</dbReference>
<dbReference type="SUPFAM" id="SSF64356">
    <property type="entry name" value="SNARE-like"/>
    <property type="match status" value="1"/>
</dbReference>
<dbReference type="InterPro" id="IPR011012">
    <property type="entry name" value="Longin-like_dom_sf"/>
</dbReference>
<feature type="domain" description="Helicase C-terminal" evidence="16">
    <location>
        <begin position="537"/>
        <end position="725"/>
    </location>
</feature>
<evidence type="ECO:0000256" key="5">
    <source>
        <dbReference type="ARBA" id="ARBA00022801"/>
    </source>
</evidence>
<dbReference type="GO" id="GO:0005524">
    <property type="term" value="F:ATP binding"/>
    <property type="evidence" value="ECO:0007669"/>
    <property type="project" value="UniProtKB-KW"/>
</dbReference>
<dbReference type="InterPro" id="IPR007502">
    <property type="entry name" value="Helicase-assoc_dom"/>
</dbReference>
<evidence type="ECO:0000256" key="9">
    <source>
        <dbReference type="ARBA" id="ARBA00047984"/>
    </source>
</evidence>
<dbReference type="PROSITE" id="PS51192">
    <property type="entry name" value="HELICASE_ATP_BIND_1"/>
    <property type="match status" value="1"/>
</dbReference>
<organism evidence="17 18">
    <name type="scientific">Blomia tropicalis</name>
    <name type="common">Mite</name>
    <dbReference type="NCBI Taxonomy" id="40697"/>
    <lineage>
        <taxon>Eukaryota</taxon>
        <taxon>Metazoa</taxon>
        <taxon>Ecdysozoa</taxon>
        <taxon>Arthropoda</taxon>
        <taxon>Chelicerata</taxon>
        <taxon>Arachnida</taxon>
        <taxon>Acari</taxon>
        <taxon>Acariformes</taxon>
        <taxon>Sarcoptiformes</taxon>
        <taxon>Astigmata</taxon>
        <taxon>Glycyphagoidea</taxon>
        <taxon>Echimyopodidae</taxon>
        <taxon>Blomia</taxon>
    </lineage>
</organism>
<dbReference type="EMBL" id="JAPWDV010000001">
    <property type="protein sequence ID" value="KAJ6221909.1"/>
    <property type="molecule type" value="Genomic_DNA"/>
</dbReference>
<keyword evidence="6" id="KW-0347">Helicase</keyword>
<evidence type="ECO:0000259" key="16">
    <source>
        <dbReference type="PROSITE" id="PS51194"/>
    </source>
</evidence>
<dbReference type="GO" id="GO:0005730">
    <property type="term" value="C:nucleolus"/>
    <property type="evidence" value="ECO:0007669"/>
    <property type="project" value="TreeGrafter"/>
</dbReference>
<evidence type="ECO:0000256" key="11">
    <source>
        <dbReference type="SAM" id="MobiDB-lite"/>
    </source>
</evidence>
<evidence type="ECO:0000259" key="13">
    <source>
        <dbReference type="PROSITE" id="PS50859"/>
    </source>
</evidence>
<dbReference type="InterPro" id="IPR011709">
    <property type="entry name" value="DEAD-box_helicase_OB_fold"/>
</dbReference>
<keyword evidence="10" id="KW-0175">Coiled coil</keyword>
<dbReference type="Gene3D" id="3.30.450.50">
    <property type="entry name" value="Longin domain"/>
    <property type="match status" value="1"/>
</dbReference>
<comment type="similarity">
    <text evidence="2">Belongs to the synaptobrevin family.</text>
</comment>
<comment type="catalytic activity">
    <reaction evidence="9">
        <text>ATP + H2O = ADP + phosphate + H(+)</text>
        <dbReference type="Rhea" id="RHEA:13065"/>
        <dbReference type="ChEBI" id="CHEBI:15377"/>
        <dbReference type="ChEBI" id="CHEBI:15378"/>
        <dbReference type="ChEBI" id="CHEBI:30616"/>
        <dbReference type="ChEBI" id="CHEBI:43474"/>
        <dbReference type="ChEBI" id="CHEBI:456216"/>
        <dbReference type="EC" id="3.6.4.13"/>
    </reaction>
</comment>
<accession>A0A9Q0MAD9</accession>
<feature type="region of interest" description="Disordered" evidence="11">
    <location>
        <begin position="245"/>
        <end position="303"/>
    </location>
</feature>
<evidence type="ECO:0000256" key="1">
    <source>
        <dbReference type="ARBA" id="ARBA00004308"/>
    </source>
</evidence>
<dbReference type="PROSITE" id="PS51194">
    <property type="entry name" value="HELICASE_CTER"/>
    <property type="match status" value="1"/>
</dbReference>
<dbReference type="EC" id="3.6.4.13" evidence="3"/>
<dbReference type="CDD" id="cd18791">
    <property type="entry name" value="SF2_C_RHA"/>
    <property type="match status" value="1"/>
</dbReference>
<evidence type="ECO:0000256" key="3">
    <source>
        <dbReference type="ARBA" id="ARBA00012552"/>
    </source>
</evidence>
<keyword evidence="12" id="KW-1133">Transmembrane helix</keyword>
<evidence type="ECO:0000313" key="18">
    <source>
        <dbReference type="Proteomes" id="UP001142055"/>
    </source>
</evidence>
<dbReference type="CDD" id="cd15866">
    <property type="entry name" value="R-SNARE_SEC22"/>
    <property type="match status" value="1"/>
</dbReference>
<comment type="subcellular location">
    <subcellularLocation>
        <location evidence="1">Endomembrane system</location>
    </subcellularLocation>
</comment>
<feature type="domain" description="V-SNARE coiled-coil homology" evidence="14">
    <location>
        <begin position="134"/>
        <end position="194"/>
    </location>
</feature>
<dbReference type="Gene3D" id="3.40.50.300">
    <property type="entry name" value="P-loop containing nucleotide triphosphate hydrolases"/>
    <property type="match status" value="2"/>
</dbReference>
<dbReference type="Pfam" id="PF00270">
    <property type="entry name" value="DEAD"/>
    <property type="match status" value="1"/>
</dbReference>
<dbReference type="SMART" id="SM00490">
    <property type="entry name" value="HELICc"/>
    <property type="match status" value="1"/>
</dbReference>
<keyword evidence="18" id="KW-1185">Reference proteome</keyword>
<dbReference type="PROSITE" id="PS50892">
    <property type="entry name" value="V_SNARE"/>
    <property type="match status" value="1"/>
</dbReference>
<dbReference type="InterPro" id="IPR027417">
    <property type="entry name" value="P-loop_NTPase"/>
</dbReference>
<name>A0A9Q0MAD9_BLOTA</name>
<dbReference type="GO" id="GO:0003725">
    <property type="term" value="F:double-stranded RNA binding"/>
    <property type="evidence" value="ECO:0007669"/>
    <property type="project" value="TreeGrafter"/>
</dbReference>
<protein>
    <recommendedName>
        <fullName evidence="3">RNA helicase</fullName>
        <ecNumber evidence="3">3.6.4.13</ecNumber>
    </recommendedName>
</protein>
<dbReference type="GO" id="GO:0003724">
    <property type="term" value="F:RNA helicase activity"/>
    <property type="evidence" value="ECO:0007669"/>
    <property type="project" value="UniProtKB-EC"/>
</dbReference>
<dbReference type="GO" id="GO:0016787">
    <property type="term" value="F:hydrolase activity"/>
    <property type="evidence" value="ECO:0007669"/>
    <property type="project" value="UniProtKB-KW"/>
</dbReference>
<dbReference type="GO" id="GO:0012505">
    <property type="term" value="C:endomembrane system"/>
    <property type="evidence" value="ECO:0007669"/>
    <property type="project" value="UniProtKB-SubCell"/>
</dbReference>
<evidence type="ECO:0000256" key="4">
    <source>
        <dbReference type="ARBA" id="ARBA00022741"/>
    </source>
</evidence>
<dbReference type="Pfam" id="PF21010">
    <property type="entry name" value="HA2_C"/>
    <property type="match status" value="1"/>
</dbReference>
<feature type="domain" description="Helicase ATP-binding" evidence="15">
    <location>
        <begin position="319"/>
        <end position="509"/>
    </location>
</feature>
<keyword evidence="7" id="KW-0067">ATP-binding</keyword>
<dbReference type="Pfam" id="PF13774">
    <property type="entry name" value="Longin"/>
    <property type="match status" value="1"/>
</dbReference>
<feature type="transmembrane region" description="Helical" evidence="12">
    <location>
        <begin position="196"/>
        <end position="218"/>
    </location>
</feature>
<dbReference type="Proteomes" id="UP001142055">
    <property type="component" value="Chromosome 1"/>
</dbReference>
<dbReference type="Pfam" id="PF07717">
    <property type="entry name" value="OB_NTP_bind"/>
    <property type="match status" value="1"/>
</dbReference>
<dbReference type="SMART" id="SM00487">
    <property type="entry name" value="DEXDc"/>
    <property type="match status" value="1"/>
</dbReference>
<evidence type="ECO:0000313" key="17">
    <source>
        <dbReference type="EMBL" id="KAJ6221909.1"/>
    </source>
</evidence>
<evidence type="ECO:0000256" key="7">
    <source>
        <dbReference type="ARBA" id="ARBA00022840"/>
    </source>
</evidence>
<proteinExistence type="inferred from homology"/>
<evidence type="ECO:0000256" key="12">
    <source>
        <dbReference type="SAM" id="Phobius"/>
    </source>
</evidence>
<evidence type="ECO:0000259" key="15">
    <source>
        <dbReference type="PROSITE" id="PS51192"/>
    </source>
</evidence>
<dbReference type="SMART" id="SM00847">
    <property type="entry name" value="HA2"/>
    <property type="match status" value="1"/>
</dbReference>
<dbReference type="CDD" id="cd17978">
    <property type="entry name" value="DEXHc_DHX33"/>
    <property type="match status" value="1"/>
</dbReference>
<dbReference type="InterPro" id="IPR011545">
    <property type="entry name" value="DEAD/DEAH_box_helicase_dom"/>
</dbReference>
<dbReference type="PANTHER" id="PTHR18934:SF118">
    <property type="entry name" value="ATP-DEPENDENT RNA HELICASE DHX33"/>
    <property type="match status" value="1"/>
</dbReference>
<dbReference type="InterPro" id="IPR010908">
    <property type="entry name" value="Longin_dom"/>
</dbReference>
<keyword evidence="4" id="KW-0547">Nucleotide-binding</keyword>
<keyword evidence="12" id="KW-0812">Transmembrane</keyword>
<dbReference type="Pfam" id="PF00957">
    <property type="entry name" value="Synaptobrevin"/>
    <property type="match status" value="1"/>
</dbReference>
<keyword evidence="5" id="KW-0378">Hydrolase</keyword>
<dbReference type="AlphaFoldDB" id="A0A9Q0MAD9"/>
<evidence type="ECO:0000256" key="10">
    <source>
        <dbReference type="PROSITE-ProRule" id="PRU00290"/>
    </source>
</evidence>
<evidence type="ECO:0000259" key="14">
    <source>
        <dbReference type="PROSITE" id="PS50892"/>
    </source>
</evidence>
<dbReference type="Gene3D" id="1.20.5.110">
    <property type="match status" value="1"/>
</dbReference>
<comment type="caution">
    <text evidence="17">The sequence shown here is derived from an EMBL/GenBank/DDBJ whole genome shotgun (WGS) entry which is preliminary data.</text>
</comment>
<evidence type="ECO:0000256" key="6">
    <source>
        <dbReference type="ARBA" id="ARBA00022806"/>
    </source>
</evidence>
<dbReference type="GO" id="GO:0045943">
    <property type="term" value="P:positive regulation of transcription by RNA polymerase I"/>
    <property type="evidence" value="ECO:0007669"/>
    <property type="project" value="TreeGrafter"/>
</dbReference>
<dbReference type="InterPro" id="IPR001650">
    <property type="entry name" value="Helicase_C-like"/>
</dbReference>
<keyword evidence="8 12" id="KW-0472">Membrane</keyword>
<evidence type="ECO:0000256" key="2">
    <source>
        <dbReference type="ARBA" id="ARBA00008025"/>
    </source>
</evidence>
<dbReference type="SMART" id="SM01270">
    <property type="entry name" value="Longin"/>
    <property type="match status" value="1"/>
</dbReference>
<sequence>MVLMTMIARVSDGLPMCASVQDDESIGRNILEYQNQAKKLFRKLNAHSPPQMSIETGPYLFHILNDNQVCYLVLTEKSFSKRLAFSYLENVQNEFLQQYGSRVHTVSRPYSFIEFDNYIQKAKKTFMDSRARRNLSQLNTELQDVQKIMVQNIDDVLQRGLAISELDNKATNLSALSQKYKKDARYLNLRATYAKIAFGGVIALVIFLYFWTMSFVLLKEIHKYQRIRIMVPDIALQKRQQKANSLDSSATSSPLTDSSVNSPSPPDSFSSTSSPESRSSSVSSHFSQNSSSSTRRNSSQGSLSLQNSLPINLVKNQLMKNIQQHDSVIIIGETGCGKTTQIPKFIYEFYTTRQYSQPMSTDSSQFFGLIGITQPRRVAAVSIANRVTVEMEQTLGDLIGYTIRFEDQTSSRTRIKYMTDGILLREAISDPSLSKYRFIILDEAHERTVHTDVLFGVVKKAQRLRNLKRDSLDGKSHKFRQLKLIIMSATMDVDHFSKYFNGAPVYYIVGRTFPIETFYMQAKQTDYVSSALSTIFQIHQQEDEIEHGFDKDSIIGGDIIVFCTGQDEIESMIKIVVDLSSQLNSFKTRSGHLKTLKPYPLYAALPNSVQQKIFSRSPDDCFRRVIFATNIAETSVTIPNIRFVVDTGKVKSRLYSPNTGFEVMQIENISRAQACQRSGRAGRLAPGQCYRLYTKKEFKQMKPFPIPDIQKCNLSNVMLQLMAIGIQDVGNFDFVDPPSNDNIEASIRSLKSLKAIEPIADLEPNLYKLTEMGSQMITFPVDPNHSALIIASRSFHCTDEILIIISMLSIDSVFYVPSGEREQALKMHDKFSSSEGDLIKLLNIYRRYRESKQSREWCRENYLRPVQLKMAVEIRNQLAELCNKINIPVVGCGNNTEQLRKCLALGSGLGIGFGANVALLQRNGDYRILYLDPNNKPKQLESSDNSRTVFIHPSSCLFSSKTKPECILFAELVRTTKSYMRNVCIVDQQWLLDYKKDGQ</sequence>
<evidence type="ECO:0000256" key="8">
    <source>
        <dbReference type="ARBA" id="ARBA00023136"/>
    </source>
</evidence>
<gene>
    <name evidence="17" type="ORF">RDWZM_000454</name>
</gene>
<dbReference type="InterPro" id="IPR014001">
    <property type="entry name" value="Helicase_ATP-bd"/>
</dbReference>
<dbReference type="CDD" id="cd14824">
    <property type="entry name" value="Longin"/>
    <property type="match status" value="1"/>
</dbReference>
<dbReference type="Pfam" id="PF00271">
    <property type="entry name" value="Helicase_C"/>
    <property type="match status" value="1"/>
</dbReference>
<dbReference type="SUPFAM" id="SSF52540">
    <property type="entry name" value="P-loop containing nucleoside triphosphate hydrolases"/>
    <property type="match status" value="1"/>
</dbReference>